<dbReference type="EMBL" id="NBAG03000381">
    <property type="protein sequence ID" value="PNI31929.1"/>
    <property type="molecule type" value="Genomic_DNA"/>
</dbReference>
<gene>
    <name evidence="2" type="ORF">CK820_G0040233</name>
</gene>
<dbReference type="AlphaFoldDB" id="A0A2J8KAB9"/>
<dbReference type="Gene3D" id="1.20.58.1970">
    <property type="match status" value="1"/>
</dbReference>
<organism evidence="2 3">
    <name type="scientific">Pan troglodytes</name>
    <name type="common">Chimpanzee</name>
    <dbReference type="NCBI Taxonomy" id="9598"/>
    <lineage>
        <taxon>Eukaryota</taxon>
        <taxon>Metazoa</taxon>
        <taxon>Chordata</taxon>
        <taxon>Craniata</taxon>
        <taxon>Vertebrata</taxon>
        <taxon>Euteleostomi</taxon>
        <taxon>Mammalia</taxon>
        <taxon>Eutheria</taxon>
        <taxon>Euarchontoglires</taxon>
        <taxon>Primates</taxon>
        <taxon>Haplorrhini</taxon>
        <taxon>Catarrhini</taxon>
        <taxon>Hominidae</taxon>
        <taxon>Pan</taxon>
    </lineage>
</organism>
<sequence>AIKPQVQPWINSFFSVSHNIEEASLSPVIYDSLTGLMTSLVAVELEKVVLKSTFNRLGGLQFDKELRSLIAYLTTVTTWTIRDKFARLSQMATILNLERVTEILDYWGPNSGPLTWRLTPAEVRQVLALRIDFRSEDIKRLRL</sequence>
<evidence type="ECO:0000313" key="2">
    <source>
        <dbReference type="EMBL" id="PNI31929.1"/>
    </source>
</evidence>
<accession>A0A2J8KAB9</accession>
<feature type="domain" description="Conserved oligomeric Golgi complex subunit 4 C-terminal" evidence="1">
    <location>
        <begin position="24"/>
        <end position="125"/>
    </location>
</feature>
<dbReference type="InterPro" id="IPR048684">
    <property type="entry name" value="COG4_C"/>
</dbReference>
<dbReference type="InterPro" id="IPR048682">
    <property type="entry name" value="COG4"/>
</dbReference>
<name>A0A2J8KAB9_PANTR</name>
<comment type="caution">
    <text evidence="2">The sequence shown here is derived from an EMBL/GenBank/DDBJ whole genome shotgun (WGS) entry which is preliminary data.</text>
</comment>
<protein>
    <submittedName>
        <fullName evidence="2">COG4 isoform 14</fullName>
    </submittedName>
</protein>
<dbReference type="SMR" id="A0A2J8KAB9"/>
<evidence type="ECO:0000259" key="1">
    <source>
        <dbReference type="Pfam" id="PF20662"/>
    </source>
</evidence>
<dbReference type="Pfam" id="PF20662">
    <property type="entry name" value="COG4_C"/>
    <property type="match status" value="1"/>
</dbReference>
<dbReference type="Proteomes" id="UP000236370">
    <property type="component" value="Unassembled WGS sequence"/>
</dbReference>
<dbReference type="PANTHER" id="PTHR24016">
    <property type="entry name" value="CONSERVED OLIGOMERIC GOLGI COMPLEX SUBUNIT 4"/>
    <property type="match status" value="1"/>
</dbReference>
<evidence type="ECO:0000313" key="3">
    <source>
        <dbReference type="Proteomes" id="UP000236370"/>
    </source>
</evidence>
<proteinExistence type="predicted"/>
<feature type="non-terminal residue" evidence="2">
    <location>
        <position position="1"/>
    </location>
</feature>
<dbReference type="PANTHER" id="PTHR24016:SF0">
    <property type="entry name" value="CONSERVED OLIGOMERIC GOLGI COMPLEX SUBUNIT 4"/>
    <property type="match status" value="1"/>
</dbReference>
<reference evidence="2 3" key="1">
    <citation type="submission" date="2017-12" db="EMBL/GenBank/DDBJ databases">
        <title>High-resolution comparative analysis of great ape genomes.</title>
        <authorList>
            <person name="Pollen A."/>
            <person name="Hastie A."/>
            <person name="Hormozdiari F."/>
            <person name="Dougherty M."/>
            <person name="Liu R."/>
            <person name="Chaisson M."/>
            <person name="Hoppe E."/>
            <person name="Hill C."/>
            <person name="Pang A."/>
            <person name="Hillier L."/>
            <person name="Baker C."/>
            <person name="Armstrong J."/>
            <person name="Shendure J."/>
            <person name="Paten B."/>
            <person name="Wilson R."/>
            <person name="Chao H."/>
            <person name="Schneider V."/>
            <person name="Ventura M."/>
            <person name="Kronenberg Z."/>
            <person name="Murali S."/>
            <person name="Gordon D."/>
            <person name="Cantsilieris S."/>
            <person name="Munson K."/>
            <person name="Nelson B."/>
            <person name="Raja A."/>
            <person name="Underwood J."/>
            <person name="Diekhans M."/>
            <person name="Fiddes I."/>
            <person name="Haussler D."/>
            <person name="Eichler E."/>
        </authorList>
    </citation>
    <scope>NUCLEOTIDE SEQUENCE [LARGE SCALE GENOMIC DNA]</scope>
    <source>
        <strain evidence="2">Yerkes chimp pedigree #C0471</strain>
    </source>
</reference>